<accession>A0A151N9Z5</accession>
<keyword evidence="2" id="KW-1185">Reference proteome</keyword>
<protein>
    <submittedName>
        <fullName evidence="1">Uncharacterized protein</fullName>
    </submittedName>
</protein>
<comment type="caution">
    <text evidence="1">The sequence shown here is derived from an EMBL/GenBank/DDBJ whole genome shotgun (WGS) entry which is preliminary data.</text>
</comment>
<dbReference type="Proteomes" id="UP000050525">
    <property type="component" value="Unassembled WGS sequence"/>
</dbReference>
<name>A0A151N9Z5_ALLMI</name>
<proteinExistence type="predicted"/>
<sequence length="104" mass="11008">MFGGCGLGAFLPAFASLPTPRSLFRQSSMWMSELRGRAIRLHARPGPAPSVFLIKKGNPSCTRPRLVSSLETGQHQELAGTHYNTAAGGENGAVMSLGAIRGQL</sequence>
<dbReference type="AlphaFoldDB" id="A0A151N9Z5"/>
<organism evidence="1 2">
    <name type="scientific">Alligator mississippiensis</name>
    <name type="common">American alligator</name>
    <dbReference type="NCBI Taxonomy" id="8496"/>
    <lineage>
        <taxon>Eukaryota</taxon>
        <taxon>Metazoa</taxon>
        <taxon>Chordata</taxon>
        <taxon>Craniata</taxon>
        <taxon>Vertebrata</taxon>
        <taxon>Euteleostomi</taxon>
        <taxon>Archelosauria</taxon>
        <taxon>Archosauria</taxon>
        <taxon>Crocodylia</taxon>
        <taxon>Alligatoridae</taxon>
        <taxon>Alligatorinae</taxon>
        <taxon>Alligator</taxon>
    </lineage>
</organism>
<dbReference type="EMBL" id="AKHW03003682">
    <property type="protein sequence ID" value="KYO33419.1"/>
    <property type="molecule type" value="Genomic_DNA"/>
</dbReference>
<gene>
    <name evidence="1" type="ORF">Y1Q_0008639</name>
</gene>
<evidence type="ECO:0000313" key="2">
    <source>
        <dbReference type="Proteomes" id="UP000050525"/>
    </source>
</evidence>
<reference evidence="1 2" key="1">
    <citation type="journal article" date="2012" name="Genome Biol.">
        <title>Sequencing three crocodilian genomes to illuminate the evolution of archosaurs and amniotes.</title>
        <authorList>
            <person name="St John J.A."/>
            <person name="Braun E.L."/>
            <person name="Isberg S.R."/>
            <person name="Miles L.G."/>
            <person name="Chong A.Y."/>
            <person name="Gongora J."/>
            <person name="Dalzell P."/>
            <person name="Moran C."/>
            <person name="Bed'hom B."/>
            <person name="Abzhanov A."/>
            <person name="Burgess S.C."/>
            <person name="Cooksey A.M."/>
            <person name="Castoe T.A."/>
            <person name="Crawford N.G."/>
            <person name="Densmore L.D."/>
            <person name="Drew J.C."/>
            <person name="Edwards S.V."/>
            <person name="Faircloth B.C."/>
            <person name="Fujita M.K."/>
            <person name="Greenwold M.J."/>
            <person name="Hoffmann F.G."/>
            <person name="Howard J.M."/>
            <person name="Iguchi T."/>
            <person name="Janes D.E."/>
            <person name="Khan S.Y."/>
            <person name="Kohno S."/>
            <person name="de Koning A.J."/>
            <person name="Lance S.L."/>
            <person name="McCarthy F.M."/>
            <person name="McCormack J.E."/>
            <person name="Merchant M.E."/>
            <person name="Peterson D.G."/>
            <person name="Pollock D.D."/>
            <person name="Pourmand N."/>
            <person name="Raney B.J."/>
            <person name="Roessler K.A."/>
            <person name="Sanford J.R."/>
            <person name="Sawyer R.H."/>
            <person name="Schmidt C.J."/>
            <person name="Triplett E.W."/>
            <person name="Tuberville T.D."/>
            <person name="Venegas-Anaya M."/>
            <person name="Howard J.T."/>
            <person name="Jarvis E.D."/>
            <person name="Guillette L.J.Jr."/>
            <person name="Glenn T.C."/>
            <person name="Green R.E."/>
            <person name="Ray D.A."/>
        </authorList>
    </citation>
    <scope>NUCLEOTIDE SEQUENCE [LARGE SCALE GENOMIC DNA]</scope>
    <source>
        <strain evidence="1">KSC_2009_1</strain>
    </source>
</reference>
<evidence type="ECO:0000313" key="1">
    <source>
        <dbReference type="EMBL" id="KYO33419.1"/>
    </source>
</evidence>